<keyword evidence="2" id="KW-1185">Reference proteome</keyword>
<comment type="caution">
    <text evidence="1">The sequence shown here is derived from an EMBL/GenBank/DDBJ whole genome shotgun (WGS) entry which is preliminary data.</text>
</comment>
<evidence type="ECO:0000313" key="2">
    <source>
        <dbReference type="Proteomes" id="UP001519325"/>
    </source>
</evidence>
<dbReference type="RefSeq" id="WP_209896816.1">
    <property type="nucleotide sequence ID" value="NZ_JAGGMR010000001.1"/>
</dbReference>
<proteinExistence type="predicted"/>
<organism evidence="1 2">
    <name type="scientific">Nocardia goodfellowii</name>
    <dbReference type="NCBI Taxonomy" id="882446"/>
    <lineage>
        <taxon>Bacteria</taxon>
        <taxon>Bacillati</taxon>
        <taxon>Actinomycetota</taxon>
        <taxon>Actinomycetes</taxon>
        <taxon>Mycobacteriales</taxon>
        <taxon>Nocardiaceae</taxon>
        <taxon>Nocardia</taxon>
    </lineage>
</organism>
<reference evidence="1 2" key="1">
    <citation type="submission" date="2021-03" db="EMBL/GenBank/DDBJ databases">
        <title>Sequencing the genomes of 1000 actinobacteria strains.</title>
        <authorList>
            <person name="Klenk H.-P."/>
        </authorList>
    </citation>
    <scope>NUCLEOTIDE SEQUENCE [LARGE SCALE GENOMIC DNA]</scope>
    <source>
        <strain evidence="1 2">DSM 45516</strain>
    </source>
</reference>
<accession>A0ABS4QPW0</accession>
<dbReference type="EMBL" id="JAGGMR010000001">
    <property type="protein sequence ID" value="MBP2193588.1"/>
    <property type="molecule type" value="Genomic_DNA"/>
</dbReference>
<protein>
    <submittedName>
        <fullName evidence="1">Uncharacterized protein</fullName>
    </submittedName>
</protein>
<gene>
    <name evidence="1" type="ORF">BJ987_006489</name>
</gene>
<name>A0ABS4QPW0_9NOCA</name>
<sequence>MTLHPIPRDSYPDTVGIRRTEHRMWFDELPHTAHLHQTGWQVSWMPGRNDLTLDQAHDAMLIAKLSHSHRIPALACGDWPAIRRLARHLGVDPRAAVEHIRDLEQREHQKSIATPAEQIPHLAIHLPDRPALRDRVFHVDAPKPPVVRTPGRVPGQWLLSGEFLDREVQR</sequence>
<dbReference type="Proteomes" id="UP001519325">
    <property type="component" value="Unassembled WGS sequence"/>
</dbReference>
<evidence type="ECO:0000313" key="1">
    <source>
        <dbReference type="EMBL" id="MBP2193588.1"/>
    </source>
</evidence>